<evidence type="ECO:0000256" key="5">
    <source>
        <dbReference type="ARBA" id="ARBA00001954"/>
    </source>
</evidence>
<dbReference type="RefSeq" id="WP_191375931.1">
    <property type="nucleotide sequence ID" value="NZ_CAJFOD010000040.1"/>
</dbReference>
<gene>
    <name evidence="10 15" type="primary">rpe</name>
    <name evidence="15" type="ORF">K8V91_07735</name>
</gene>
<evidence type="ECO:0000256" key="9">
    <source>
        <dbReference type="ARBA" id="ARBA00023235"/>
    </source>
</evidence>
<dbReference type="SUPFAM" id="SSF51366">
    <property type="entry name" value="Ribulose-phoshate binding barrel"/>
    <property type="match status" value="1"/>
</dbReference>
<dbReference type="EMBL" id="DYWV01000260">
    <property type="protein sequence ID" value="HJF40800.1"/>
    <property type="molecule type" value="Genomic_DNA"/>
</dbReference>
<evidence type="ECO:0000256" key="7">
    <source>
        <dbReference type="ARBA" id="ARBA00013188"/>
    </source>
</evidence>
<comment type="cofactor">
    <cofactor evidence="3">
        <name>Co(2+)</name>
        <dbReference type="ChEBI" id="CHEBI:48828"/>
    </cofactor>
</comment>
<name>A0A921GCK0_9FIRM</name>
<dbReference type="InterPro" id="IPR011060">
    <property type="entry name" value="RibuloseP-bd_barrel"/>
</dbReference>
<keyword evidence="9 10" id="KW-0413">Isomerase</keyword>
<dbReference type="PROSITE" id="PS01086">
    <property type="entry name" value="RIBUL_P_3_EPIMER_2"/>
    <property type="match status" value="1"/>
</dbReference>
<comment type="similarity">
    <text evidence="6 10 11">Belongs to the ribulose-phosphate 3-epimerase family.</text>
</comment>
<dbReference type="InterPro" id="IPR026019">
    <property type="entry name" value="Ribul_P_3_epim"/>
</dbReference>
<dbReference type="NCBIfam" id="TIGR01163">
    <property type="entry name" value="rpe"/>
    <property type="match status" value="1"/>
</dbReference>
<dbReference type="GO" id="GO:0004750">
    <property type="term" value="F:D-ribulose-phosphate 3-epimerase activity"/>
    <property type="evidence" value="ECO:0007669"/>
    <property type="project" value="UniProtKB-UniRule"/>
</dbReference>
<reference evidence="15" key="1">
    <citation type="journal article" date="2021" name="PeerJ">
        <title>Extensive microbial diversity within the chicken gut microbiome revealed by metagenomics and culture.</title>
        <authorList>
            <person name="Gilroy R."/>
            <person name="Ravi A."/>
            <person name="Getino M."/>
            <person name="Pursley I."/>
            <person name="Horton D.L."/>
            <person name="Alikhan N.F."/>
            <person name="Baker D."/>
            <person name="Gharbi K."/>
            <person name="Hall N."/>
            <person name="Watson M."/>
            <person name="Adriaenssens E.M."/>
            <person name="Foster-Nyarko E."/>
            <person name="Jarju S."/>
            <person name="Secka A."/>
            <person name="Antonio M."/>
            <person name="Oren A."/>
            <person name="Chaudhuri R.R."/>
            <person name="La Ragione R."/>
            <person name="Hildebrand F."/>
            <person name="Pallen M.J."/>
        </authorList>
    </citation>
    <scope>NUCLEOTIDE SEQUENCE</scope>
    <source>
        <strain evidence="15">CHK193-16274</strain>
    </source>
</reference>
<feature type="binding site" evidence="10 14">
    <location>
        <position position="7"/>
    </location>
    <ligand>
        <name>substrate</name>
    </ligand>
</feature>
<keyword evidence="13" id="KW-0464">Manganese</keyword>
<evidence type="ECO:0000313" key="15">
    <source>
        <dbReference type="EMBL" id="HJF40800.1"/>
    </source>
</evidence>
<dbReference type="PANTHER" id="PTHR11749">
    <property type="entry name" value="RIBULOSE-5-PHOSPHATE-3-EPIMERASE"/>
    <property type="match status" value="1"/>
</dbReference>
<evidence type="ECO:0000256" key="4">
    <source>
        <dbReference type="ARBA" id="ARBA00001947"/>
    </source>
</evidence>
<feature type="binding site" evidence="10 14">
    <location>
        <position position="63"/>
    </location>
    <ligand>
        <name>substrate</name>
    </ligand>
</feature>
<organism evidence="15 16">
    <name type="scientific">Thomasclavelia spiroformis</name>
    <dbReference type="NCBI Taxonomy" id="29348"/>
    <lineage>
        <taxon>Bacteria</taxon>
        <taxon>Bacillati</taxon>
        <taxon>Bacillota</taxon>
        <taxon>Erysipelotrichia</taxon>
        <taxon>Erysipelotrichales</taxon>
        <taxon>Coprobacillaceae</taxon>
        <taxon>Thomasclavelia</taxon>
    </lineage>
</organism>
<dbReference type="EC" id="5.1.3.1" evidence="7 10"/>
<keyword evidence="8 10" id="KW-0479">Metal-binding</keyword>
<feature type="binding site" evidence="10 14">
    <location>
        <begin position="196"/>
        <end position="197"/>
    </location>
    <ligand>
        <name>substrate</name>
    </ligand>
</feature>
<feature type="active site" description="Proton acceptor" evidence="10 12">
    <location>
        <position position="32"/>
    </location>
</feature>
<dbReference type="PIRSF" id="PIRSF001461">
    <property type="entry name" value="RPE"/>
    <property type="match status" value="1"/>
</dbReference>
<keyword evidence="13" id="KW-0170">Cobalt</keyword>
<evidence type="ECO:0000256" key="2">
    <source>
        <dbReference type="ARBA" id="ARBA00001936"/>
    </source>
</evidence>
<comment type="cofactor">
    <cofactor evidence="2">
        <name>Mn(2+)</name>
        <dbReference type="ChEBI" id="CHEBI:29035"/>
    </cofactor>
</comment>
<comment type="cofactor">
    <cofactor evidence="4">
        <name>Zn(2+)</name>
        <dbReference type="ChEBI" id="CHEBI:29105"/>
    </cofactor>
</comment>
<dbReference type="GO" id="GO:0005737">
    <property type="term" value="C:cytoplasm"/>
    <property type="evidence" value="ECO:0007669"/>
    <property type="project" value="UniProtKB-ARBA"/>
</dbReference>
<feature type="binding site" evidence="10">
    <location>
        <begin position="174"/>
        <end position="176"/>
    </location>
    <ligand>
        <name>substrate</name>
    </ligand>
</feature>
<dbReference type="HAMAP" id="MF_02227">
    <property type="entry name" value="RPE"/>
    <property type="match status" value="1"/>
</dbReference>
<dbReference type="InterPro" id="IPR000056">
    <property type="entry name" value="Ribul_P_3_epim-like"/>
</dbReference>
<feature type="binding site" evidence="10 13">
    <location>
        <position position="174"/>
    </location>
    <ligand>
        <name>a divalent metal cation</name>
        <dbReference type="ChEBI" id="CHEBI:60240"/>
    </ligand>
</feature>
<keyword evidence="13" id="KW-0862">Zinc</keyword>
<sequence>MVKIAPSLLSADFACLKQEIDKIEAAEWIHYDVMDGHFVPNISFGYSILKDISKVTDKYLDVHLMISDPFKYVDNFIASNASLIVFHYEAVEENEIDKLIKHIKNNNVDVGIAIKPDTCQDVLKPFLSQLDLVLVMSVEPGFGGQTFNHSAIEKISKLAKLREENNYHYLIEVDGGINESTAKLCRQAGVDVLVAGSYVFNSDDYTKAIESLK</sequence>
<evidence type="ECO:0000256" key="14">
    <source>
        <dbReference type="PIRSR" id="PIRSR001461-3"/>
    </source>
</evidence>
<dbReference type="Gene3D" id="3.20.20.70">
    <property type="entry name" value="Aldolase class I"/>
    <property type="match status" value="1"/>
</dbReference>
<proteinExistence type="inferred from homology"/>
<feature type="binding site" evidence="10 13">
    <location>
        <position position="32"/>
    </location>
    <ligand>
        <name>a divalent metal cation</name>
        <dbReference type="ChEBI" id="CHEBI:60240"/>
    </ligand>
</feature>
<evidence type="ECO:0000256" key="3">
    <source>
        <dbReference type="ARBA" id="ARBA00001941"/>
    </source>
</evidence>
<dbReference type="NCBIfam" id="NF004076">
    <property type="entry name" value="PRK05581.1-4"/>
    <property type="match status" value="1"/>
</dbReference>
<dbReference type="FunFam" id="3.20.20.70:FF:000004">
    <property type="entry name" value="Ribulose-phosphate 3-epimerase"/>
    <property type="match status" value="1"/>
</dbReference>
<dbReference type="CDD" id="cd00429">
    <property type="entry name" value="RPE"/>
    <property type="match status" value="1"/>
</dbReference>
<accession>A0A921GCK0</accession>
<comment type="cofactor">
    <cofactor evidence="10 13">
        <name>a divalent metal cation</name>
        <dbReference type="ChEBI" id="CHEBI:60240"/>
    </cofactor>
    <text evidence="10 13">Binds 1 divalent metal cation per subunit.</text>
</comment>
<feature type="binding site" evidence="14">
    <location>
        <position position="176"/>
    </location>
    <ligand>
        <name>substrate</name>
    </ligand>
</feature>
<dbReference type="GO" id="GO:0006098">
    <property type="term" value="P:pentose-phosphate shunt"/>
    <property type="evidence" value="ECO:0007669"/>
    <property type="project" value="UniProtKB-UniRule"/>
</dbReference>
<dbReference type="AlphaFoldDB" id="A0A921GCK0"/>
<feature type="binding site" evidence="10 13">
    <location>
        <position position="30"/>
    </location>
    <ligand>
        <name>a divalent metal cation</name>
        <dbReference type="ChEBI" id="CHEBI:60240"/>
    </ligand>
</feature>
<comment type="pathway">
    <text evidence="10">Carbohydrate degradation.</text>
</comment>
<evidence type="ECO:0000256" key="8">
    <source>
        <dbReference type="ARBA" id="ARBA00022723"/>
    </source>
</evidence>
<dbReference type="Proteomes" id="UP000749320">
    <property type="component" value="Unassembled WGS sequence"/>
</dbReference>
<feature type="active site" description="Proton donor" evidence="10 12">
    <location>
        <position position="174"/>
    </location>
</feature>
<evidence type="ECO:0000256" key="13">
    <source>
        <dbReference type="PIRSR" id="PIRSR001461-2"/>
    </source>
</evidence>
<evidence type="ECO:0000313" key="16">
    <source>
        <dbReference type="Proteomes" id="UP000749320"/>
    </source>
</evidence>
<comment type="caution">
    <text evidence="15">The sequence shown here is derived from an EMBL/GenBank/DDBJ whole genome shotgun (WGS) entry which is preliminary data.</text>
</comment>
<protein>
    <recommendedName>
        <fullName evidence="7 10">Ribulose-phosphate 3-epimerase</fullName>
        <ecNumber evidence="7 10">5.1.3.1</ecNumber>
    </recommendedName>
</protein>
<dbReference type="PROSITE" id="PS01085">
    <property type="entry name" value="RIBUL_P_3_EPIMER_1"/>
    <property type="match status" value="1"/>
</dbReference>
<comment type="function">
    <text evidence="10">Catalyzes the reversible epimerization of D-ribulose 5-phosphate to D-xylulose 5-phosphate.</text>
</comment>
<evidence type="ECO:0000256" key="12">
    <source>
        <dbReference type="PIRSR" id="PIRSR001461-1"/>
    </source>
</evidence>
<evidence type="ECO:0000256" key="6">
    <source>
        <dbReference type="ARBA" id="ARBA00009541"/>
    </source>
</evidence>
<evidence type="ECO:0000256" key="1">
    <source>
        <dbReference type="ARBA" id="ARBA00001782"/>
    </source>
</evidence>
<dbReference type="GO" id="GO:0019323">
    <property type="term" value="P:pentose catabolic process"/>
    <property type="evidence" value="ECO:0007669"/>
    <property type="project" value="UniProtKB-UniRule"/>
</dbReference>
<evidence type="ECO:0000256" key="10">
    <source>
        <dbReference type="HAMAP-Rule" id="MF_02227"/>
    </source>
</evidence>
<feature type="binding site" evidence="10 14">
    <location>
        <begin position="141"/>
        <end position="144"/>
    </location>
    <ligand>
        <name>substrate</name>
    </ligand>
</feature>
<dbReference type="GO" id="GO:0046872">
    <property type="term" value="F:metal ion binding"/>
    <property type="evidence" value="ECO:0007669"/>
    <property type="project" value="UniProtKB-UniRule"/>
</dbReference>
<comment type="cofactor">
    <cofactor evidence="5">
        <name>Fe(2+)</name>
        <dbReference type="ChEBI" id="CHEBI:29033"/>
    </cofactor>
</comment>
<comment type="catalytic activity">
    <reaction evidence="1 10 11">
        <text>D-ribulose 5-phosphate = D-xylulose 5-phosphate</text>
        <dbReference type="Rhea" id="RHEA:13677"/>
        <dbReference type="ChEBI" id="CHEBI:57737"/>
        <dbReference type="ChEBI" id="CHEBI:58121"/>
        <dbReference type="EC" id="5.1.3.1"/>
    </reaction>
</comment>
<dbReference type="InterPro" id="IPR013785">
    <property type="entry name" value="Aldolase_TIM"/>
</dbReference>
<keyword evidence="10 11" id="KW-0119">Carbohydrate metabolism</keyword>
<feature type="binding site" evidence="10 13">
    <location>
        <position position="63"/>
    </location>
    <ligand>
        <name>a divalent metal cation</name>
        <dbReference type="ChEBI" id="CHEBI:60240"/>
    </ligand>
</feature>
<reference evidence="15" key="2">
    <citation type="submission" date="2021-09" db="EMBL/GenBank/DDBJ databases">
        <authorList>
            <person name="Gilroy R."/>
        </authorList>
    </citation>
    <scope>NUCLEOTIDE SEQUENCE</scope>
    <source>
        <strain evidence="15">CHK193-16274</strain>
    </source>
</reference>
<evidence type="ECO:0000256" key="11">
    <source>
        <dbReference type="PIRNR" id="PIRNR001461"/>
    </source>
</evidence>
<dbReference type="Pfam" id="PF00834">
    <property type="entry name" value="Ribul_P_3_epim"/>
    <property type="match status" value="1"/>
</dbReference>